<keyword evidence="1" id="KW-0539">Nucleus</keyword>
<dbReference type="AlphaFoldDB" id="A0AAD4F8D3"/>
<dbReference type="GO" id="GO:0003700">
    <property type="term" value="F:DNA-binding transcription factor activity"/>
    <property type="evidence" value="ECO:0007669"/>
    <property type="project" value="InterPro"/>
</dbReference>
<dbReference type="Proteomes" id="UP001197093">
    <property type="component" value="Unassembled WGS sequence"/>
</dbReference>
<proteinExistence type="predicted"/>
<dbReference type="GO" id="GO:0006351">
    <property type="term" value="P:DNA-templated transcription"/>
    <property type="evidence" value="ECO:0007669"/>
    <property type="project" value="InterPro"/>
</dbReference>
<keyword evidence="5" id="KW-1185">Reference proteome</keyword>
<dbReference type="SMART" id="SM00906">
    <property type="entry name" value="Fungal_trans"/>
    <property type="match status" value="1"/>
</dbReference>
<dbReference type="GO" id="GO:0003677">
    <property type="term" value="F:DNA binding"/>
    <property type="evidence" value="ECO:0007669"/>
    <property type="project" value="InterPro"/>
</dbReference>
<organism evidence="4 5">
    <name type="scientific">Staphylotrichum longicolle</name>
    <dbReference type="NCBI Taxonomy" id="669026"/>
    <lineage>
        <taxon>Eukaryota</taxon>
        <taxon>Fungi</taxon>
        <taxon>Dikarya</taxon>
        <taxon>Ascomycota</taxon>
        <taxon>Pezizomycotina</taxon>
        <taxon>Sordariomycetes</taxon>
        <taxon>Sordariomycetidae</taxon>
        <taxon>Sordariales</taxon>
        <taxon>Chaetomiaceae</taxon>
        <taxon>Staphylotrichum</taxon>
    </lineage>
</organism>
<feature type="domain" description="Xylanolytic transcriptional activator regulatory" evidence="3">
    <location>
        <begin position="177"/>
        <end position="253"/>
    </location>
</feature>
<dbReference type="PANTHER" id="PTHR46910:SF39">
    <property type="entry name" value="ZN(II)2CYS6 TRANSCRIPTION FACTOR (EUROFUNG)"/>
    <property type="match status" value="1"/>
</dbReference>
<evidence type="ECO:0000259" key="3">
    <source>
        <dbReference type="SMART" id="SM00906"/>
    </source>
</evidence>
<dbReference type="GO" id="GO:0008270">
    <property type="term" value="F:zinc ion binding"/>
    <property type="evidence" value="ECO:0007669"/>
    <property type="project" value="InterPro"/>
</dbReference>
<protein>
    <recommendedName>
        <fullName evidence="3">Xylanolytic transcriptional activator regulatory domain-containing protein</fullName>
    </recommendedName>
</protein>
<evidence type="ECO:0000256" key="2">
    <source>
        <dbReference type="SAM" id="MobiDB-lite"/>
    </source>
</evidence>
<evidence type="ECO:0000256" key="1">
    <source>
        <dbReference type="ARBA" id="ARBA00023242"/>
    </source>
</evidence>
<name>A0AAD4F8D3_9PEZI</name>
<comment type="caution">
    <text evidence="4">The sequence shown here is derived from an EMBL/GenBank/DDBJ whole genome shotgun (WGS) entry which is preliminary data.</text>
</comment>
<reference evidence="4" key="1">
    <citation type="submission" date="2023-02" db="EMBL/GenBank/DDBJ databases">
        <authorList>
            <person name="Palmer J.M."/>
        </authorList>
    </citation>
    <scope>NUCLEOTIDE SEQUENCE</scope>
    <source>
        <strain evidence="4">FW57</strain>
    </source>
</reference>
<dbReference type="InterPro" id="IPR007219">
    <property type="entry name" value="XnlR_reg_dom"/>
</dbReference>
<gene>
    <name evidence="4" type="ORF">NEMBOFW57_004605</name>
</gene>
<dbReference type="Pfam" id="PF04082">
    <property type="entry name" value="Fungal_trans"/>
    <property type="match status" value="1"/>
</dbReference>
<dbReference type="PANTHER" id="PTHR46910">
    <property type="entry name" value="TRANSCRIPTION FACTOR PDR1"/>
    <property type="match status" value="1"/>
</dbReference>
<feature type="region of interest" description="Disordered" evidence="2">
    <location>
        <begin position="476"/>
        <end position="496"/>
    </location>
</feature>
<evidence type="ECO:0000313" key="5">
    <source>
        <dbReference type="Proteomes" id="UP001197093"/>
    </source>
</evidence>
<dbReference type="InterPro" id="IPR050987">
    <property type="entry name" value="AtrR-like"/>
</dbReference>
<dbReference type="EMBL" id="JAHCVI010000001">
    <property type="protein sequence ID" value="KAG7294530.1"/>
    <property type="molecule type" value="Genomic_DNA"/>
</dbReference>
<sequence length="538" mass="59978">MKQLLGSLMLLADAQRGGRAPGTPPGPDISIDLPPQTPSLSSIVPSRTKIGPSVSLPATKQAARLLFNDQYSYIGTIFAFADRTRFEQLLDEVYSRRLDITDSASCLAHAKLLVIMAFGQFYSVNQGLGSVSMPGSEYFAAAVQLLPEIHGPPSIRFVETLCLVGYFMQNLTYRAAAFAYVGLAVRMAISLGMHEEVPEPDRAALTGEELEYRRRVWWSVYSMDRILTVKSGNPVMIHDDDISMAMPSRLPSEPEYCPAVTLAFYTELSRILGDIARLYAPRSSSSPQKLQEAMHDLAGRLQRWHDALPQQLRFDYERMHDTRESVSTLLHYYQCINMTVRPFVYTLVRRRLQGSAEDRARDWREGLPAATQDIVVWCIDAARKTIRMMKLANKTRLVANYGYMDTEHALSAAILLLMVCAAFPSDPDNTASLRDALALLASMGDRGNRHIAERFQVLRQLAAELVPDLVLEADSEAEPGAVPPPAVAPGVVDGPPEEQPMERFWDQVVVGAEGVDGAFEYNQCLWDCVYDDMMQDME</sequence>
<evidence type="ECO:0000313" key="4">
    <source>
        <dbReference type="EMBL" id="KAG7294530.1"/>
    </source>
</evidence>
<accession>A0AAD4F8D3</accession>
<dbReference type="CDD" id="cd12148">
    <property type="entry name" value="fungal_TF_MHR"/>
    <property type="match status" value="1"/>
</dbReference>